<protein>
    <recommendedName>
        <fullName evidence="4">Cytoplasmic protein</fullName>
    </recommendedName>
</protein>
<name>A0A4Z0WAE5_9GAMM</name>
<keyword evidence="3" id="KW-1185">Reference proteome</keyword>
<sequence>MSQQLSDLDLSLDANNLYRDEVITDLRAGTLRQLTPVTVNGERDENRAIRFHGQTQIMTQAGALPVNFDIEADSLEEAVEKFGAAARQGMEDTIKQIEEMRREQASSIVVPGQEGGGFGGGQGGGSGLKF</sequence>
<dbReference type="EMBL" id="SRMF01000009">
    <property type="protein sequence ID" value="TGG91331.1"/>
    <property type="molecule type" value="Genomic_DNA"/>
</dbReference>
<evidence type="ECO:0008006" key="4">
    <source>
        <dbReference type="Google" id="ProtNLM"/>
    </source>
</evidence>
<feature type="region of interest" description="Disordered" evidence="1">
    <location>
        <begin position="102"/>
        <end position="130"/>
    </location>
</feature>
<accession>A0A4Z0WAE5</accession>
<gene>
    <name evidence="2" type="ORF">E4656_16560</name>
</gene>
<organism evidence="2 3">
    <name type="scientific">Natronospirillum operosum</name>
    <dbReference type="NCBI Taxonomy" id="2759953"/>
    <lineage>
        <taxon>Bacteria</taxon>
        <taxon>Pseudomonadati</taxon>
        <taxon>Pseudomonadota</taxon>
        <taxon>Gammaproteobacteria</taxon>
        <taxon>Oceanospirillales</taxon>
        <taxon>Natronospirillaceae</taxon>
        <taxon>Natronospirillum</taxon>
    </lineage>
</organism>
<evidence type="ECO:0000313" key="2">
    <source>
        <dbReference type="EMBL" id="TGG91331.1"/>
    </source>
</evidence>
<evidence type="ECO:0000313" key="3">
    <source>
        <dbReference type="Proteomes" id="UP000297475"/>
    </source>
</evidence>
<dbReference type="Proteomes" id="UP000297475">
    <property type="component" value="Unassembled WGS sequence"/>
</dbReference>
<dbReference type="OrthoDB" id="9792397at2"/>
<comment type="caution">
    <text evidence="2">The sequence shown here is derived from an EMBL/GenBank/DDBJ whole genome shotgun (WGS) entry which is preliminary data.</text>
</comment>
<dbReference type="AlphaFoldDB" id="A0A4Z0WAE5"/>
<dbReference type="RefSeq" id="WP_135484423.1">
    <property type="nucleotide sequence ID" value="NZ_SRMF01000009.1"/>
</dbReference>
<feature type="compositionally biased region" description="Gly residues" evidence="1">
    <location>
        <begin position="113"/>
        <end position="130"/>
    </location>
</feature>
<proteinExistence type="predicted"/>
<reference evidence="2 3" key="1">
    <citation type="submission" date="2019-04" db="EMBL/GenBank/DDBJ databases">
        <title>Natronospirillum operosus gen. nov., sp. nov., a haloalkaliphilic satellite isolated from decaying biomass of laboratory culture of cyanobacterium Geitlerinema sp. and proposal of Natronospirillaceae fam. nov. and Saccharospirillaceae fam. nov.</title>
        <authorList>
            <person name="Kevbrin V."/>
            <person name="Boltyanskaya Y."/>
            <person name="Koziaeva V."/>
            <person name="Grouzdev D.S."/>
            <person name="Park M."/>
            <person name="Cho J."/>
        </authorList>
    </citation>
    <scope>NUCLEOTIDE SEQUENCE [LARGE SCALE GENOMIC DNA]</scope>
    <source>
        <strain evidence="2 3">G-116</strain>
    </source>
</reference>
<evidence type="ECO:0000256" key="1">
    <source>
        <dbReference type="SAM" id="MobiDB-lite"/>
    </source>
</evidence>